<keyword evidence="5" id="KW-0597">Phosphoprotein</keyword>
<evidence type="ECO:0000256" key="5">
    <source>
        <dbReference type="ARBA" id="ARBA00022553"/>
    </source>
</evidence>
<dbReference type="InterPro" id="IPR003661">
    <property type="entry name" value="HisK_dim/P_dom"/>
</dbReference>
<dbReference type="Gene3D" id="3.30.565.10">
    <property type="entry name" value="Histidine kinase-like ATPase, C-terminal domain"/>
    <property type="match status" value="1"/>
</dbReference>
<dbReference type="InterPro" id="IPR013515">
    <property type="entry name" value="Phytochrome_cen-reg"/>
</dbReference>
<dbReference type="GO" id="GO:0006355">
    <property type="term" value="P:regulation of DNA-templated transcription"/>
    <property type="evidence" value="ECO:0007669"/>
    <property type="project" value="InterPro"/>
</dbReference>
<evidence type="ECO:0000256" key="7">
    <source>
        <dbReference type="ARBA" id="ARBA00022679"/>
    </source>
</evidence>
<evidence type="ECO:0000256" key="6">
    <source>
        <dbReference type="ARBA" id="ARBA00022606"/>
    </source>
</evidence>
<dbReference type="InterPro" id="IPR036097">
    <property type="entry name" value="HisK_dim/P_sf"/>
</dbReference>
<dbReference type="SUPFAM" id="SSF55785">
    <property type="entry name" value="PYP-like sensor domain (PAS domain)"/>
    <property type="match status" value="1"/>
</dbReference>
<keyword evidence="7" id="KW-0808">Transferase</keyword>
<organism evidence="13 14">
    <name type="scientific">Candidatus Devosia phytovorans</name>
    <dbReference type="NCBI Taxonomy" id="3121372"/>
    <lineage>
        <taxon>Bacteria</taxon>
        <taxon>Pseudomonadati</taxon>
        <taxon>Pseudomonadota</taxon>
        <taxon>Alphaproteobacteria</taxon>
        <taxon>Hyphomicrobiales</taxon>
        <taxon>Devosiaceae</taxon>
        <taxon>Devosia</taxon>
    </lineage>
</organism>
<dbReference type="Proteomes" id="UP001217476">
    <property type="component" value="Chromosome"/>
</dbReference>
<accession>A0AAJ5VWJ9</accession>
<dbReference type="Pfam" id="PF00512">
    <property type="entry name" value="HisKA"/>
    <property type="match status" value="1"/>
</dbReference>
<dbReference type="Pfam" id="PF02518">
    <property type="entry name" value="HATPase_c"/>
    <property type="match status" value="1"/>
</dbReference>
<dbReference type="InterPro" id="IPR013654">
    <property type="entry name" value="PAS_2"/>
</dbReference>
<dbReference type="Gene3D" id="3.30.450.20">
    <property type="entry name" value="PAS domain"/>
    <property type="match status" value="1"/>
</dbReference>
<keyword evidence="9" id="KW-0157">Chromophore</keyword>
<dbReference type="EC" id="2.7.13.3" evidence="3"/>
<dbReference type="Pfam" id="PF01590">
    <property type="entry name" value="GAF"/>
    <property type="match status" value="1"/>
</dbReference>
<evidence type="ECO:0000313" key="14">
    <source>
        <dbReference type="Proteomes" id="UP001217476"/>
    </source>
</evidence>
<dbReference type="PRINTS" id="PR01033">
    <property type="entry name" value="PHYTOCHROME"/>
</dbReference>
<keyword evidence="4" id="KW-0600">Photoreceptor protein</keyword>
<dbReference type="GO" id="GO:0007234">
    <property type="term" value="P:osmosensory signaling via phosphorelay pathway"/>
    <property type="evidence" value="ECO:0007669"/>
    <property type="project" value="TreeGrafter"/>
</dbReference>
<feature type="domain" description="Histidine kinase" evidence="12">
    <location>
        <begin position="513"/>
        <end position="726"/>
    </location>
</feature>
<sequence>MNGPTEAQIDNCAAEPIRIPGGIQPHGALLVVDPDTRKLLQASANAQALLGDDLASGTLVALDAETTQWISDRDAPSLLQSIAVNGNSFTVSGHHMPQGAVLEFELIDGSEARSLEQVFPKLQTFADEILPLGDPRELGAAVADQVRAITGFNRVMIYSFDPEWHGTVMAQSSDGVLPNYLDLRFPATDIPAQARALYALSPLRMIPDADYVPVPLVPVMSPVDGQPLELSYASLRSVSPVHLQYMRNMGTWASMSISIVVEGKLWGLISCHSEGPRRVPPQVRAACNFVAKIFSLQISAIERGAHAAQRIQLKRRETELVARLSRADAMAEELERNPDAWLALANASGAAIITEEEIRTAGDTPGRDSLIRLAAFLESQGKDRFETDRLSTLWPEGSAVADTASGILAVSISQLYGSYVIWFRPEVVRTVTWGGDPRKSQDAGERLTPRTSFAQWKEELHERAVPWTAAEVESADDFRNALINFVLRRAEERAEMTEELERSNKELESFSYSVSHDLRAPFRHIVGYAELLTAREDSLDDKSQHYLRSIIDAALSAGRLVDDLLNFSQLGRTNLEKTRVDMNKLVNEVRHSLEQDLVDRQIDWQVANLPPAWGDGALIRQALANLVENAVKYSRDRTPAVIQIGGESVKGHTTYWVRDNGAGFEMEYVHKLFGVFQRLHRMEDFAGTGIGLALTKRIVNRHCGTIKAEGAVNKGATFTFSLPEGGKKSDHA</sequence>
<evidence type="ECO:0000256" key="4">
    <source>
        <dbReference type="ARBA" id="ARBA00022543"/>
    </source>
</evidence>
<dbReference type="SMART" id="SM00388">
    <property type="entry name" value="HisKA"/>
    <property type="match status" value="1"/>
</dbReference>
<evidence type="ECO:0000313" key="13">
    <source>
        <dbReference type="EMBL" id="WEK06089.1"/>
    </source>
</evidence>
<dbReference type="Gene3D" id="1.10.287.130">
    <property type="match status" value="1"/>
</dbReference>
<dbReference type="EMBL" id="CP119312">
    <property type="protein sequence ID" value="WEK06089.1"/>
    <property type="molecule type" value="Genomic_DNA"/>
</dbReference>
<evidence type="ECO:0000256" key="8">
    <source>
        <dbReference type="ARBA" id="ARBA00022777"/>
    </source>
</evidence>
<dbReference type="PANTHER" id="PTHR42878">
    <property type="entry name" value="TWO-COMPONENT HISTIDINE KINASE"/>
    <property type="match status" value="1"/>
</dbReference>
<dbReference type="PROSITE" id="PS50046">
    <property type="entry name" value="PHYTOCHROME_2"/>
    <property type="match status" value="1"/>
</dbReference>
<dbReference type="GO" id="GO:0030295">
    <property type="term" value="F:protein kinase activator activity"/>
    <property type="evidence" value="ECO:0007669"/>
    <property type="project" value="TreeGrafter"/>
</dbReference>
<dbReference type="PANTHER" id="PTHR42878:SF15">
    <property type="entry name" value="BACTERIOPHYTOCHROME"/>
    <property type="match status" value="1"/>
</dbReference>
<dbReference type="CDD" id="cd00082">
    <property type="entry name" value="HisKA"/>
    <property type="match status" value="1"/>
</dbReference>
<dbReference type="PROSITE" id="PS50109">
    <property type="entry name" value="HIS_KIN"/>
    <property type="match status" value="1"/>
</dbReference>
<evidence type="ECO:0000259" key="11">
    <source>
        <dbReference type="PROSITE" id="PS50046"/>
    </source>
</evidence>
<dbReference type="InterPro" id="IPR029016">
    <property type="entry name" value="GAF-like_dom_sf"/>
</dbReference>
<keyword evidence="6" id="KW-0716">Sensory transduction</keyword>
<dbReference type="Gene3D" id="3.30.450.40">
    <property type="match status" value="1"/>
</dbReference>
<dbReference type="InterPro" id="IPR003018">
    <property type="entry name" value="GAF"/>
</dbReference>
<name>A0AAJ5VWJ9_9HYPH</name>
<dbReference type="InterPro" id="IPR003594">
    <property type="entry name" value="HATPase_dom"/>
</dbReference>
<evidence type="ECO:0000256" key="10">
    <source>
        <dbReference type="ARBA" id="ARBA00023170"/>
    </source>
</evidence>
<gene>
    <name evidence="13" type="ORF">P0Y65_07495</name>
</gene>
<reference evidence="13" key="1">
    <citation type="submission" date="2023-03" db="EMBL/GenBank/DDBJ databases">
        <title>Andean soil-derived lignocellulolytic bacterial consortium as a source of novel taxa and putative plastic-active enzymes.</title>
        <authorList>
            <person name="Diaz-Garcia L."/>
            <person name="Chuvochina M."/>
            <person name="Feuerriegel G."/>
            <person name="Bunk B."/>
            <person name="Sproer C."/>
            <person name="Streit W.R."/>
            <person name="Rodriguez L.M."/>
            <person name="Overmann J."/>
            <person name="Jimenez D.J."/>
        </authorList>
    </citation>
    <scope>NUCLEOTIDE SEQUENCE</scope>
    <source>
        <strain evidence="13">MAG 4196</strain>
    </source>
</reference>
<dbReference type="SMART" id="SM00065">
    <property type="entry name" value="GAF"/>
    <property type="match status" value="1"/>
</dbReference>
<dbReference type="FunFam" id="3.30.565.10:FF:000006">
    <property type="entry name" value="Sensor histidine kinase WalK"/>
    <property type="match status" value="1"/>
</dbReference>
<dbReference type="GO" id="GO:0009881">
    <property type="term" value="F:photoreceptor activity"/>
    <property type="evidence" value="ECO:0007669"/>
    <property type="project" value="UniProtKB-KW"/>
</dbReference>
<dbReference type="GO" id="GO:0009584">
    <property type="term" value="P:detection of visible light"/>
    <property type="evidence" value="ECO:0007669"/>
    <property type="project" value="InterPro"/>
</dbReference>
<dbReference type="GO" id="GO:0000156">
    <property type="term" value="F:phosphorelay response regulator activity"/>
    <property type="evidence" value="ECO:0007669"/>
    <property type="project" value="TreeGrafter"/>
</dbReference>
<dbReference type="InterPro" id="IPR001294">
    <property type="entry name" value="Phytochrome"/>
</dbReference>
<dbReference type="SMART" id="SM00387">
    <property type="entry name" value="HATPase_c"/>
    <property type="match status" value="1"/>
</dbReference>
<dbReference type="InterPro" id="IPR036890">
    <property type="entry name" value="HATPase_C_sf"/>
</dbReference>
<feature type="domain" description="Phytochrome chromophore attachment site" evidence="11">
    <location>
        <begin position="134"/>
        <end position="292"/>
    </location>
</feature>
<dbReference type="Pfam" id="PF08446">
    <property type="entry name" value="PAS_2"/>
    <property type="match status" value="1"/>
</dbReference>
<dbReference type="SUPFAM" id="SSF47384">
    <property type="entry name" value="Homodimeric domain of signal transducing histidine kinase"/>
    <property type="match status" value="1"/>
</dbReference>
<dbReference type="Pfam" id="PF00360">
    <property type="entry name" value="PHY"/>
    <property type="match status" value="1"/>
</dbReference>
<dbReference type="SUPFAM" id="SSF55781">
    <property type="entry name" value="GAF domain-like"/>
    <property type="match status" value="2"/>
</dbReference>
<evidence type="ECO:0000256" key="9">
    <source>
        <dbReference type="ARBA" id="ARBA00022991"/>
    </source>
</evidence>
<proteinExistence type="inferred from homology"/>
<comment type="similarity">
    <text evidence="2">In the N-terminal section; belongs to the phytochrome family.</text>
</comment>
<keyword evidence="8" id="KW-0418">Kinase</keyword>
<dbReference type="AlphaFoldDB" id="A0AAJ5VWJ9"/>
<dbReference type="Gene3D" id="3.30.450.270">
    <property type="match status" value="1"/>
</dbReference>
<dbReference type="GO" id="GO:0000155">
    <property type="term" value="F:phosphorelay sensor kinase activity"/>
    <property type="evidence" value="ECO:0007669"/>
    <property type="project" value="InterPro"/>
</dbReference>
<dbReference type="InterPro" id="IPR035965">
    <property type="entry name" value="PAS-like_dom_sf"/>
</dbReference>
<keyword evidence="10" id="KW-0675">Receptor</keyword>
<evidence type="ECO:0000256" key="1">
    <source>
        <dbReference type="ARBA" id="ARBA00000085"/>
    </source>
</evidence>
<evidence type="ECO:0000256" key="3">
    <source>
        <dbReference type="ARBA" id="ARBA00012438"/>
    </source>
</evidence>
<dbReference type="InterPro" id="IPR043150">
    <property type="entry name" value="Phytochrome_PHY_sf"/>
</dbReference>
<protein>
    <recommendedName>
        <fullName evidence="3">histidine kinase</fullName>
        <ecNumber evidence="3">2.7.13.3</ecNumber>
    </recommendedName>
</protein>
<dbReference type="InterPro" id="IPR016132">
    <property type="entry name" value="Phyto_chromo_attachment"/>
</dbReference>
<dbReference type="SUPFAM" id="SSF55874">
    <property type="entry name" value="ATPase domain of HSP90 chaperone/DNA topoisomerase II/histidine kinase"/>
    <property type="match status" value="1"/>
</dbReference>
<dbReference type="InterPro" id="IPR050351">
    <property type="entry name" value="BphY/WalK/GraS-like"/>
</dbReference>
<evidence type="ECO:0000259" key="12">
    <source>
        <dbReference type="PROSITE" id="PS50109"/>
    </source>
</evidence>
<dbReference type="InterPro" id="IPR005467">
    <property type="entry name" value="His_kinase_dom"/>
</dbReference>
<comment type="catalytic activity">
    <reaction evidence="1">
        <text>ATP + protein L-histidine = ADP + protein N-phospho-L-histidine.</text>
        <dbReference type="EC" id="2.7.13.3"/>
    </reaction>
</comment>
<evidence type="ECO:0000256" key="2">
    <source>
        <dbReference type="ARBA" id="ARBA00006402"/>
    </source>
</evidence>